<accession>A0A1H7I3Y4</accession>
<dbReference type="EMBL" id="FOAF01000001">
    <property type="protein sequence ID" value="SEK57239.1"/>
    <property type="molecule type" value="Genomic_DNA"/>
</dbReference>
<name>A0A1H7I3Y4_OLID1</name>
<sequence length="47" mass="5752">MRLAEMFMMLGIFNYYGIVKFKNTYHTTQNKIIWKLIKKQKNRPISL</sequence>
<organism evidence="1 2">
    <name type="scientific">Olivibacter domesticus</name>
    <name type="common">Pseudosphingobacterium domesticum</name>
    <dbReference type="NCBI Taxonomy" id="407022"/>
    <lineage>
        <taxon>Bacteria</taxon>
        <taxon>Pseudomonadati</taxon>
        <taxon>Bacteroidota</taxon>
        <taxon>Sphingobacteriia</taxon>
        <taxon>Sphingobacteriales</taxon>
        <taxon>Sphingobacteriaceae</taxon>
        <taxon>Olivibacter</taxon>
    </lineage>
</organism>
<proteinExistence type="predicted"/>
<gene>
    <name evidence="1" type="ORF">SAMN05661044_00579</name>
</gene>
<reference evidence="2" key="1">
    <citation type="submission" date="2016-10" db="EMBL/GenBank/DDBJ databases">
        <authorList>
            <person name="Varghese N."/>
            <person name="Submissions S."/>
        </authorList>
    </citation>
    <scope>NUCLEOTIDE SEQUENCE [LARGE SCALE GENOMIC DNA]</scope>
    <source>
        <strain evidence="2">DSM 18733</strain>
    </source>
</reference>
<keyword evidence="2" id="KW-1185">Reference proteome</keyword>
<evidence type="ECO:0000313" key="1">
    <source>
        <dbReference type="EMBL" id="SEK57239.1"/>
    </source>
</evidence>
<dbReference type="AlphaFoldDB" id="A0A1H7I3Y4"/>
<evidence type="ECO:0000313" key="2">
    <source>
        <dbReference type="Proteomes" id="UP000199421"/>
    </source>
</evidence>
<protein>
    <submittedName>
        <fullName evidence="1">Uncharacterized protein</fullName>
    </submittedName>
</protein>
<dbReference type="Proteomes" id="UP000199421">
    <property type="component" value="Unassembled WGS sequence"/>
</dbReference>